<protein>
    <submittedName>
        <fullName evidence="2">Uncharacterized protein</fullName>
    </submittedName>
</protein>
<dbReference type="AlphaFoldDB" id="A0A6A6DKY1"/>
<dbReference type="InterPro" id="IPR002110">
    <property type="entry name" value="Ankyrin_rpt"/>
</dbReference>
<name>A0A6A6DKY1_9PEZI</name>
<feature type="repeat" description="ANK" evidence="1">
    <location>
        <begin position="78"/>
        <end position="110"/>
    </location>
</feature>
<evidence type="ECO:0000313" key="2">
    <source>
        <dbReference type="EMBL" id="KAF2179082.1"/>
    </source>
</evidence>
<dbReference type="PROSITE" id="PS50297">
    <property type="entry name" value="ANK_REP_REGION"/>
    <property type="match status" value="1"/>
</dbReference>
<keyword evidence="1" id="KW-0040">ANK repeat</keyword>
<accession>A0A6A6DKY1</accession>
<organism evidence="2 3">
    <name type="scientific">Zopfia rhizophila CBS 207.26</name>
    <dbReference type="NCBI Taxonomy" id="1314779"/>
    <lineage>
        <taxon>Eukaryota</taxon>
        <taxon>Fungi</taxon>
        <taxon>Dikarya</taxon>
        <taxon>Ascomycota</taxon>
        <taxon>Pezizomycotina</taxon>
        <taxon>Dothideomycetes</taxon>
        <taxon>Dothideomycetes incertae sedis</taxon>
        <taxon>Zopfiaceae</taxon>
        <taxon>Zopfia</taxon>
    </lineage>
</organism>
<evidence type="ECO:0000256" key="1">
    <source>
        <dbReference type="PROSITE-ProRule" id="PRU00023"/>
    </source>
</evidence>
<dbReference type="SUPFAM" id="SSF48403">
    <property type="entry name" value="Ankyrin repeat"/>
    <property type="match status" value="1"/>
</dbReference>
<sequence>MRSTAIGDLDSILYFIQRAHDENTLKNMDFPYPDWAAHWDEVGRGGGLYNAILFVTAQYGQQTLSLWALRGVLPRSRRLLSPLEVAAKKGYWGIVRFLLEEGAEANSKVLGGVAKSGWIKVVQLLVDEGVAVWPCSCGFGGNAEAFEEFVKRGHIDLVRFSLENGFDVDK</sequence>
<proteinExistence type="predicted"/>
<evidence type="ECO:0000313" key="3">
    <source>
        <dbReference type="Proteomes" id="UP000800200"/>
    </source>
</evidence>
<reference evidence="2" key="1">
    <citation type="journal article" date="2020" name="Stud. Mycol.">
        <title>101 Dothideomycetes genomes: a test case for predicting lifestyles and emergence of pathogens.</title>
        <authorList>
            <person name="Haridas S."/>
            <person name="Albert R."/>
            <person name="Binder M."/>
            <person name="Bloem J."/>
            <person name="Labutti K."/>
            <person name="Salamov A."/>
            <person name="Andreopoulos B."/>
            <person name="Baker S."/>
            <person name="Barry K."/>
            <person name="Bills G."/>
            <person name="Bluhm B."/>
            <person name="Cannon C."/>
            <person name="Castanera R."/>
            <person name="Culley D."/>
            <person name="Daum C."/>
            <person name="Ezra D."/>
            <person name="Gonzalez J."/>
            <person name="Henrissat B."/>
            <person name="Kuo A."/>
            <person name="Liang C."/>
            <person name="Lipzen A."/>
            <person name="Lutzoni F."/>
            <person name="Magnuson J."/>
            <person name="Mondo S."/>
            <person name="Nolan M."/>
            <person name="Ohm R."/>
            <person name="Pangilinan J."/>
            <person name="Park H.-J."/>
            <person name="Ramirez L."/>
            <person name="Alfaro M."/>
            <person name="Sun H."/>
            <person name="Tritt A."/>
            <person name="Yoshinaga Y."/>
            <person name="Zwiers L.-H."/>
            <person name="Turgeon B."/>
            <person name="Goodwin S."/>
            <person name="Spatafora J."/>
            <person name="Crous P."/>
            <person name="Grigoriev I."/>
        </authorList>
    </citation>
    <scope>NUCLEOTIDE SEQUENCE</scope>
    <source>
        <strain evidence="2">CBS 207.26</strain>
    </source>
</reference>
<keyword evidence="3" id="KW-1185">Reference proteome</keyword>
<gene>
    <name evidence="2" type="ORF">K469DRAFT_694995</name>
</gene>
<dbReference type="Proteomes" id="UP000800200">
    <property type="component" value="Unassembled WGS sequence"/>
</dbReference>
<dbReference type="Pfam" id="PF00023">
    <property type="entry name" value="Ank"/>
    <property type="match status" value="1"/>
</dbReference>
<dbReference type="PROSITE" id="PS50088">
    <property type="entry name" value="ANK_REPEAT"/>
    <property type="match status" value="1"/>
</dbReference>
<dbReference type="EMBL" id="ML994670">
    <property type="protein sequence ID" value="KAF2179082.1"/>
    <property type="molecule type" value="Genomic_DNA"/>
</dbReference>
<dbReference type="OrthoDB" id="3799607at2759"/>
<dbReference type="InterPro" id="IPR036770">
    <property type="entry name" value="Ankyrin_rpt-contain_sf"/>
</dbReference>
<dbReference type="Gene3D" id="1.25.40.20">
    <property type="entry name" value="Ankyrin repeat-containing domain"/>
    <property type="match status" value="1"/>
</dbReference>